<dbReference type="PROSITE" id="PS00095">
    <property type="entry name" value="C5_MTASE_2"/>
    <property type="match status" value="1"/>
</dbReference>
<dbReference type="Gene3D" id="3.90.120.10">
    <property type="entry name" value="DNA Methylase, subunit A, domain 2"/>
    <property type="match status" value="1"/>
</dbReference>
<comment type="caution">
    <text evidence="7">The sequence shown here is derived from an EMBL/GenBank/DDBJ whole genome shotgun (WGS) entry which is preliminary data.</text>
</comment>
<dbReference type="InterPro" id="IPR031303">
    <property type="entry name" value="C5_meth_CS"/>
</dbReference>
<dbReference type="EMBL" id="JAAIII010000006">
    <property type="protein sequence ID" value="NMM94791.1"/>
    <property type="molecule type" value="Genomic_DNA"/>
</dbReference>
<dbReference type="GO" id="GO:0044027">
    <property type="term" value="P:negative regulation of gene expression via chromosomal CpG island methylation"/>
    <property type="evidence" value="ECO:0007669"/>
    <property type="project" value="TreeGrafter"/>
</dbReference>
<dbReference type="GO" id="GO:0032259">
    <property type="term" value="P:methylation"/>
    <property type="evidence" value="ECO:0007669"/>
    <property type="project" value="UniProtKB-KW"/>
</dbReference>
<evidence type="ECO:0000256" key="1">
    <source>
        <dbReference type="ARBA" id="ARBA00011975"/>
    </source>
</evidence>
<evidence type="ECO:0000256" key="5">
    <source>
        <dbReference type="ARBA" id="ARBA00022747"/>
    </source>
</evidence>
<name>A0A7Y0EQV9_9BIFI</name>
<dbReference type="PROSITE" id="PS00094">
    <property type="entry name" value="C5_MTASE_1"/>
    <property type="match status" value="1"/>
</dbReference>
<keyword evidence="2 6" id="KW-0489">Methyltransferase</keyword>
<proteinExistence type="inferred from homology"/>
<dbReference type="Pfam" id="PF00145">
    <property type="entry name" value="DNA_methylase"/>
    <property type="match status" value="2"/>
</dbReference>
<reference evidence="7 8" key="1">
    <citation type="submission" date="2020-02" db="EMBL/GenBank/DDBJ databases">
        <title>Characterization of phylogenetic diversity of novel bifidobacterial species isolated in Czech ZOOs.</title>
        <authorList>
            <person name="Lugli G.A."/>
            <person name="Vera N.B."/>
            <person name="Ventura M."/>
        </authorList>
    </citation>
    <scope>NUCLEOTIDE SEQUENCE [LARGE SCALE GENOMIC DNA]</scope>
    <source>
        <strain evidence="7 8">DSM 109957</strain>
    </source>
</reference>
<gene>
    <name evidence="7" type="ORF">G1C95_1979</name>
</gene>
<dbReference type="GO" id="GO:0003677">
    <property type="term" value="F:DNA binding"/>
    <property type="evidence" value="ECO:0007669"/>
    <property type="project" value="TreeGrafter"/>
</dbReference>
<dbReference type="PANTHER" id="PTHR10629:SF52">
    <property type="entry name" value="DNA (CYTOSINE-5)-METHYLTRANSFERASE 1"/>
    <property type="match status" value="1"/>
</dbReference>
<dbReference type="InterPro" id="IPR018117">
    <property type="entry name" value="C5_DNA_meth_AS"/>
</dbReference>
<feature type="active site" evidence="6">
    <location>
        <position position="111"/>
    </location>
</feature>
<dbReference type="EC" id="2.1.1.37" evidence="1"/>
<dbReference type="Proteomes" id="UP000532194">
    <property type="component" value="Unassembled WGS sequence"/>
</dbReference>
<evidence type="ECO:0000313" key="7">
    <source>
        <dbReference type="EMBL" id="NMM94791.1"/>
    </source>
</evidence>
<dbReference type="PROSITE" id="PS51679">
    <property type="entry name" value="SAM_MT_C5"/>
    <property type="match status" value="1"/>
</dbReference>
<keyword evidence="5" id="KW-0680">Restriction system</keyword>
<keyword evidence="3 6" id="KW-0808">Transferase</keyword>
<dbReference type="GO" id="GO:0009307">
    <property type="term" value="P:DNA restriction-modification system"/>
    <property type="evidence" value="ECO:0007669"/>
    <property type="project" value="UniProtKB-KW"/>
</dbReference>
<comment type="similarity">
    <text evidence="6">Belongs to the class I-like SAM-binding methyltransferase superfamily. C5-methyltransferase family.</text>
</comment>
<protein>
    <recommendedName>
        <fullName evidence="1">DNA (cytosine-5-)-methyltransferase</fullName>
        <ecNumber evidence="1">2.1.1.37</ecNumber>
    </recommendedName>
</protein>
<sequence length="436" mass="48022">MRFGEGPRDVCFSLIYLKRVEVHACIGMECGVRSIELFAGGGGLLLGSALAGFSHDAAIEWERNSCDTLRLNQGRDYPLLRGTSIIEGDVRTVDWSQFGDDLDLLAGGPPCQPFSLGGLARAALDPRDMFPAMTHALAELRPRAFIVENVKGLLRSSFADYYAYILLRLQHPLLTANEGESWKDHLTRLSREHTNGVHDELRYEVVPTLVDAADYGVPQHRHRVIMVGFRSDVNAQWAFPEPTHSGAALAAAQQTDDYWDVRQVSRRQRHPLSCRQGNPGLKPWCTVRDALEGLPAPKDAENAVWPNHIAQHGAKMYPGHTGSVLDEPSKAIKAGVHGVPGGENMIRYPDGRVRYFSTREAARIQTFPDAYCFSGAWGETMRQIGNAVPVRLAQVVASSVAIALRQDEISHSMDEDLFALTHSTTNIVEVNAHAAA</sequence>
<evidence type="ECO:0000256" key="6">
    <source>
        <dbReference type="PROSITE-ProRule" id="PRU01016"/>
    </source>
</evidence>
<evidence type="ECO:0000256" key="2">
    <source>
        <dbReference type="ARBA" id="ARBA00022603"/>
    </source>
</evidence>
<dbReference type="GO" id="GO:0003886">
    <property type="term" value="F:DNA (cytosine-5-)-methyltransferase activity"/>
    <property type="evidence" value="ECO:0007669"/>
    <property type="project" value="UniProtKB-EC"/>
</dbReference>
<dbReference type="InterPro" id="IPR029063">
    <property type="entry name" value="SAM-dependent_MTases_sf"/>
</dbReference>
<accession>A0A7Y0EQV9</accession>
<dbReference type="SUPFAM" id="SSF53335">
    <property type="entry name" value="S-adenosyl-L-methionine-dependent methyltransferases"/>
    <property type="match status" value="1"/>
</dbReference>
<dbReference type="InterPro" id="IPR001525">
    <property type="entry name" value="C5_MeTfrase"/>
</dbReference>
<evidence type="ECO:0000256" key="3">
    <source>
        <dbReference type="ARBA" id="ARBA00022679"/>
    </source>
</evidence>
<organism evidence="7 8">
    <name type="scientific">Bifidobacterium oedipodis</name>
    <dbReference type="NCBI Taxonomy" id="2675322"/>
    <lineage>
        <taxon>Bacteria</taxon>
        <taxon>Bacillati</taxon>
        <taxon>Actinomycetota</taxon>
        <taxon>Actinomycetes</taxon>
        <taxon>Bifidobacteriales</taxon>
        <taxon>Bifidobacteriaceae</taxon>
        <taxon>Bifidobacterium</taxon>
    </lineage>
</organism>
<evidence type="ECO:0000313" key="8">
    <source>
        <dbReference type="Proteomes" id="UP000532194"/>
    </source>
</evidence>
<evidence type="ECO:0000256" key="4">
    <source>
        <dbReference type="ARBA" id="ARBA00022691"/>
    </source>
</evidence>
<keyword evidence="8" id="KW-1185">Reference proteome</keyword>
<dbReference type="Gene3D" id="3.40.50.150">
    <property type="entry name" value="Vaccinia Virus protein VP39"/>
    <property type="match status" value="1"/>
</dbReference>
<keyword evidence="4 6" id="KW-0949">S-adenosyl-L-methionine</keyword>
<dbReference type="PRINTS" id="PR00105">
    <property type="entry name" value="C5METTRFRASE"/>
</dbReference>
<dbReference type="InterPro" id="IPR050390">
    <property type="entry name" value="C5-Methyltransferase"/>
</dbReference>
<dbReference type="AlphaFoldDB" id="A0A7Y0EQV9"/>
<dbReference type="PANTHER" id="PTHR10629">
    <property type="entry name" value="CYTOSINE-SPECIFIC METHYLTRANSFERASE"/>
    <property type="match status" value="1"/>
</dbReference>